<name>A0A9D1CEJ4_AQUAO</name>
<protein>
    <submittedName>
        <fullName evidence="2">Uncharacterized protein</fullName>
    </submittedName>
</protein>
<reference evidence="2" key="1">
    <citation type="journal article" date="2020" name="ISME J.">
        <title>Gammaproteobacteria mediating utilization of methyl-, sulfur- and petroleum organic compounds in deep ocean hydrothermal plumes.</title>
        <authorList>
            <person name="Zhou Z."/>
            <person name="Liu Y."/>
            <person name="Pan J."/>
            <person name="Cron B.R."/>
            <person name="Toner B.M."/>
            <person name="Anantharaman K."/>
            <person name="Breier J.A."/>
            <person name="Dick G.J."/>
            <person name="Li M."/>
        </authorList>
    </citation>
    <scope>NUCLEOTIDE SEQUENCE</scope>
    <source>
        <strain evidence="2">SZUA-1501</strain>
    </source>
</reference>
<comment type="caution">
    <text evidence="2">The sequence shown here is derived from an EMBL/GenBank/DDBJ whole genome shotgun (WGS) entry which is preliminary data.</text>
</comment>
<gene>
    <name evidence="2" type="ORF">EYH37_00975</name>
</gene>
<accession>A0A9D1CEJ4</accession>
<evidence type="ECO:0000313" key="2">
    <source>
        <dbReference type="EMBL" id="HIP97930.1"/>
    </source>
</evidence>
<sequence length="369" mass="42798">MRFIPPATFEVTLFQKSLKRDELKPLKITPKGDKQVFFYNFLLQNLKSPKENKKVPPTFIGTFSQNKIPTPKVQDFIKKKVNPWKGYPVKGGNIIPLKRDIDLKDYQKIANISDVSGLKVGELILFLWKGIKTSDGILRKKNINDIISNFRGRYSKRIPLQIPKFGKADTTTLITKNLFPIAGKPKTASYLKSYEKHLPNQRLEYLVISQSKKYKENKNSDNTQEFNFLYFADRFYEHEKRLKKVFPINKITKIDTENLNNKVISIKIPLEEKTILQIRMVKDSFYAKILTTNDKVNLLIQNLNQLTQQIVNLGFSKTVVNVQSFTGSNGSFKQDSQRGNRYDNKHNNNGEKLEKVTENGNRISFSYYL</sequence>
<dbReference type="AlphaFoldDB" id="A0A9D1CEJ4"/>
<dbReference type="Proteomes" id="UP000606463">
    <property type="component" value="Unassembled WGS sequence"/>
</dbReference>
<feature type="compositionally biased region" description="Basic and acidic residues" evidence="1">
    <location>
        <begin position="335"/>
        <end position="352"/>
    </location>
</feature>
<feature type="region of interest" description="Disordered" evidence="1">
    <location>
        <begin position="330"/>
        <end position="352"/>
    </location>
</feature>
<dbReference type="EMBL" id="DQVE01000011">
    <property type="protein sequence ID" value="HIP97930.1"/>
    <property type="molecule type" value="Genomic_DNA"/>
</dbReference>
<evidence type="ECO:0000313" key="3">
    <source>
        <dbReference type="Proteomes" id="UP000606463"/>
    </source>
</evidence>
<organism evidence="2 3">
    <name type="scientific">Aquifex aeolicus</name>
    <dbReference type="NCBI Taxonomy" id="63363"/>
    <lineage>
        <taxon>Bacteria</taxon>
        <taxon>Pseudomonadati</taxon>
        <taxon>Aquificota</taxon>
        <taxon>Aquificia</taxon>
        <taxon>Aquificales</taxon>
        <taxon>Aquificaceae</taxon>
        <taxon>Aquifex</taxon>
    </lineage>
</organism>
<evidence type="ECO:0000256" key="1">
    <source>
        <dbReference type="SAM" id="MobiDB-lite"/>
    </source>
</evidence>
<proteinExistence type="predicted"/>